<dbReference type="Proteomes" id="UP000756132">
    <property type="component" value="Chromosome 5"/>
</dbReference>
<dbReference type="PANTHER" id="PTHR33840">
    <property type="match status" value="1"/>
</dbReference>
<name>A0A9Q8LIJ5_PASFU</name>
<dbReference type="PANTHER" id="PTHR33840:SF1">
    <property type="entry name" value="TLE1 PHOSPHOLIPASE DOMAIN-CONTAINING PROTEIN"/>
    <property type="match status" value="1"/>
</dbReference>
<organism evidence="2 3">
    <name type="scientific">Passalora fulva</name>
    <name type="common">Tomato leaf mold</name>
    <name type="synonym">Cladosporium fulvum</name>
    <dbReference type="NCBI Taxonomy" id="5499"/>
    <lineage>
        <taxon>Eukaryota</taxon>
        <taxon>Fungi</taxon>
        <taxon>Dikarya</taxon>
        <taxon>Ascomycota</taxon>
        <taxon>Pezizomycotina</taxon>
        <taxon>Dothideomycetes</taxon>
        <taxon>Dothideomycetidae</taxon>
        <taxon>Mycosphaerellales</taxon>
        <taxon>Mycosphaerellaceae</taxon>
        <taxon>Fulvia</taxon>
    </lineage>
</organism>
<evidence type="ECO:0000313" key="2">
    <source>
        <dbReference type="EMBL" id="UJO18056.1"/>
    </source>
</evidence>
<accession>A0A9Q8LIJ5</accession>
<dbReference type="RefSeq" id="XP_047762422.1">
    <property type="nucleotide sequence ID" value="XM_047905043.1"/>
</dbReference>
<gene>
    <name evidence="2" type="ORF">CLAFUR5_05895</name>
</gene>
<feature type="domain" description="T6SS Phospholipase effector Tle1-like catalytic" evidence="1">
    <location>
        <begin position="17"/>
        <end position="316"/>
    </location>
</feature>
<dbReference type="KEGG" id="ffu:CLAFUR5_05895"/>
<dbReference type="GeneID" id="71985773"/>
<dbReference type="InterPro" id="IPR018712">
    <property type="entry name" value="Tle1-like_cat"/>
</dbReference>
<sequence>MLKQAPMAATRMKYTPKKLLVCCDGTWRNSDSGIFKGTGLAWLWSGQEQVNTNVTRISRAIRSTDTQGKQQIVYYQAGVGSEGNLIERLVGGALGVGLAANIREAYSFIANNYVTGDEIFLIGFSRGAFTARSIGGLISDLGLLTTDGMDNLVGIFEDWEHAGNDGYKTLLAKDDTAFAVKSSMADPKAYVLEYRQGLLQRGYTRDETIPIKAIGVWDTVGSLGIPVNPLLQRIGFPTVLREYRLYNTDLGTNVENAFQALALDEARAAYRPALWQKLPGSTSDLKQTWFPGAHTNIGGGYPDSGLSDTTLAWMMSNLSPLIDFAPEYIKKEHGKHERYLGQKNVPPTGPKWAASQLKNTSSGLRALLGIVSRQPGRYHVLNKKTLTVLHDKPLLNTNEHIHVAVRSREKTGGLNERNKVVEYKPKALKKGEYELVDATAEPGKASWRYVGKEKSFKGEMLPEDALGVFEKEIFQDYVTGTA</sequence>
<keyword evidence="3" id="KW-1185">Reference proteome</keyword>
<evidence type="ECO:0000313" key="3">
    <source>
        <dbReference type="Proteomes" id="UP000756132"/>
    </source>
</evidence>
<proteinExistence type="predicted"/>
<reference evidence="2" key="2">
    <citation type="journal article" date="2022" name="Microb. Genom.">
        <title>A chromosome-scale genome assembly of the tomato pathogen Cladosporium fulvum reveals a compartmentalized genome architecture and the presence of a dispensable chromosome.</title>
        <authorList>
            <person name="Zaccaron A.Z."/>
            <person name="Chen L.H."/>
            <person name="Samaras A."/>
            <person name="Stergiopoulos I."/>
        </authorList>
    </citation>
    <scope>NUCLEOTIDE SEQUENCE</scope>
    <source>
        <strain evidence="2">Race5_Kim</strain>
    </source>
</reference>
<dbReference type="OrthoDB" id="3057168at2759"/>
<reference evidence="2" key="1">
    <citation type="submission" date="2021-12" db="EMBL/GenBank/DDBJ databases">
        <authorList>
            <person name="Zaccaron A."/>
            <person name="Stergiopoulos I."/>
        </authorList>
    </citation>
    <scope>NUCLEOTIDE SEQUENCE</scope>
    <source>
        <strain evidence="2">Race5_Kim</strain>
    </source>
</reference>
<evidence type="ECO:0000259" key="1">
    <source>
        <dbReference type="Pfam" id="PF09994"/>
    </source>
</evidence>
<dbReference type="EMBL" id="CP090167">
    <property type="protein sequence ID" value="UJO18056.1"/>
    <property type="molecule type" value="Genomic_DNA"/>
</dbReference>
<dbReference type="Pfam" id="PF09994">
    <property type="entry name" value="T6SS_Tle1-like_cat"/>
    <property type="match status" value="1"/>
</dbReference>
<dbReference type="AlphaFoldDB" id="A0A9Q8LIJ5"/>
<protein>
    <recommendedName>
        <fullName evidence="1">T6SS Phospholipase effector Tle1-like catalytic domain-containing protein</fullName>
    </recommendedName>
</protein>